<gene>
    <name evidence="2" type="ORF">HF519_29055</name>
</gene>
<evidence type="ECO:0000313" key="3">
    <source>
        <dbReference type="Proteomes" id="UP000586918"/>
    </source>
</evidence>
<evidence type="ECO:0000256" key="1">
    <source>
        <dbReference type="SAM" id="MobiDB-lite"/>
    </source>
</evidence>
<reference evidence="2 3" key="1">
    <citation type="submission" date="2020-04" db="EMBL/GenBank/DDBJ databases">
        <authorList>
            <person name="Klaysubun C."/>
            <person name="Duangmal K."/>
            <person name="Lipun K."/>
        </authorList>
    </citation>
    <scope>NUCLEOTIDE SEQUENCE [LARGE SCALE GENOMIC DNA]</scope>
    <source>
        <strain evidence="2 3">DSM 45300</strain>
    </source>
</reference>
<dbReference type="AlphaFoldDB" id="A0A848DRJ7"/>
<sequence length="91" mass="9934">MQLPVTGGSADERRPTDPPVVHVGRVLHTFAERIGSPHRVRTLPPGSSLPDEAGTFARRSQVYGEFPPVRVDDTRACGLGFAPQEWRRACG</sequence>
<organism evidence="2 3">
    <name type="scientific">Pseudonocardia bannensis</name>
    <dbReference type="NCBI Taxonomy" id="630973"/>
    <lineage>
        <taxon>Bacteria</taxon>
        <taxon>Bacillati</taxon>
        <taxon>Actinomycetota</taxon>
        <taxon>Actinomycetes</taxon>
        <taxon>Pseudonocardiales</taxon>
        <taxon>Pseudonocardiaceae</taxon>
        <taxon>Pseudonocardia</taxon>
    </lineage>
</organism>
<evidence type="ECO:0000313" key="2">
    <source>
        <dbReference type="EMBL" id="NMH95520.1"/>
    </source>
</evidence>
<dbReference type="RefSeq" id="WP_169416172.1">
    <property type="nucleotide sequence ID" value="NZ_JAAXKZ010000202.1"/>
</dbReference>
<protein>
    <submittedName>
        <fullName evidence="2">Uncharacterized protein</fullName>
    </submittedName>
</protein>
<comment type="caution">
    <text evidence="2">The sequence shown here is derived from an EMBL/GenBank/DDBJ whole genome shotgun (WGS) entry which is preliminary data.</text>
</comment>
<dbReference type="Proteomes" id="UP000586918">
    <property type="component" value="Unassembled WGS sequence"/>
</dbReference>
<keyword evidence="3" id="KW-1185">Reference proteome</keyword>
<dbReference type="EMBL" id="JAAXKZ010000202">
    <property type="protein sequence ID" value="NMH95520.1"/>
    <property type="molecule type" value="Genomic_DNA"/>
</dbReference>
<accession>A0A848DRJ7</accession>
<proteinExistence type="predicted"/>
<name>A0A848DRJ7_9PSEU</name>
<feature type="region of interest" description="Disordered" evidence="1">
    <location>
        <begin position="1"/>
        <end position="20"/>
    </location>
</feature>